<dbReference type="RefSeq" id="WP_022649292.1">
    <property type="nucleotide sequence ID" value="NZ_CP034754.1"/>
</dbReference>
<dbReference type="Proteomes" id="UP001289659">
    <property type="component" value="Unassembled WGS sequence"/>
</dbReference>
<proteinExistence type="predicted"/>
<comment type="caution">
    <text evidence="1">The sequence shown here is derived from an EMBL/GenBank/DDBJ whole genome shotgun (WGS) entry which is preliminary data.</text>
</comment>
<evidence type="ECO:0000313" key="2">
    <source>
        <dbReference type="Proteomes" id="UP001289659"/>
    </source>
</evidence>
<sequence>MAKTLAEIKADYQYTDKKTGEVKDRTINTPHYFRDIPRIYSPNLQDGYMDFCPKAQKLYCYFQGWENSGSFCYESQTELGKVIDLSRERTCKLIQKLQDAGLITKEKNPGYLSKVYRTFPITDAHITPPEALTVQPDIISDVVIHQAAPESATAEETPDDAPNWDAPEHLEPPAPTMINVIEDAVIVAEGTHESVATTTESDQMVIDDDVIVEAVCERLSRPESLRQSQRFDTFTAYARRVLQNDDKRLPKRIEERLEERFEQLHPHLYSRFDPIPF</sequence>
<organism evidence="1 2">
    <name type="scientific">Enterobacter hormaechei subsp. hoffmannii</name>
    <dbReference type="NCBI Taxonomy" id="1812934"/>
    <lineage>
        <taxon>Bacteria</taxon>
        <taxon>Pseudomonadati</taxon>
        <taxon>Pseudomonadota</taxon>
        <taxon>Gammaproteobacteria</taxon>
        <taxon>Enterobacterales</taxon>
        <taxon>Enterobacteriaceae</taxon>
        <taxon>Enterobacter</taxon>
        <taxon>Enterobacter cloacae complex</taxon>
    </lineage>
</organism>
<accession>A0AAI9GA27</accession>
<evidence type="ECO:0000313" key="1">
    <source>
        <dbReference type="EMBL" id="EMB2807829.1"/>
    </source>
</evidence>
<reference evidence="1" key="1">
    <citation type="submission" date="2023-12" db="EMBL/GenBank/DDBJ databases">
        <authorList>
            <consortium name="Clinical and Environmental Microbiology Branch: Whole genome sequencing antimicrobial resistance pathogens in the healthcare setting"/>
        </authorList>
    </citation>
    <scope>NUCLEOTIDE SEQUENCE</scope>
    <source>
        <strain evidence="1">Clinical</strain>
    </source>
</reference>
<dbReference type="AlphaFoldDB" id="A0AAI9GA27"/>
<gene>
    <name evidence="1" type="ORF">U8038_002749</name>
</gene>
<dbReference type="EMBL" id="ABPNFY010000006">
    <property type="protein sequence ID" value="EMB2807829.1"/>
    <property type="molecule type" value="Genomic_DNA"/>
</dbReference>
<name>A0AAI9GA27_9ENTR</name>
<protein>
    <submittedName>
        <fullName evidence="1">MarR family transcriptional regulator</fullName>
    </submittedName>
</protein>